<evidence type="ECO:0000256" key="5">
    <source>
        <dbReference type="ARBA" id="ARBA00022884"/>
    </source>
</evidence>
<dbReference type="Proteomes" id="UP001295794">
    <property type="component" value="Unassembled WGS sequence"/>
</dbReference>
<feature type="compositionally biased region" description="Low complexity" evidence="8">
    <location>
        <begin position="1"/>
        <end position="15"/>
    </location>
</feature>
<dbReference type="SMART" id="SM00547">
    <property type="entry name" value="ZnF_RBZ"/>
    <property type="match status" value="2"/>
</dbReference>
<keyword evidence="5" id="KW-0694">RNA-binding</keyword>
<feature type="compositionally biased region" description="Basic and acidic residues" evidence="8">
    <location>
        <begin position="680"/>
        <end position="689"/>
    </location>
</feature>
<reference evidence="10" key="1">
    <citation type="submission" date="2023-11" db="EMBL/GenBank/DDBJ databases">
        <authorList>
            <person name="De Vega J J."/>
            <person name="De Vega J J."/>
        </authorList>
    </citation>
    <scope>NUCLEOTIDE SEQUENCE</scope>
</reference>
<dbReference type="GO" id="GO:0003723">
    <property type="term" value="F:RNA binding"/>
    <property type="evidence" value="ECO:0007669"/>
    <property type="project" value="UniProtKB-KW"/>
</dbReference>
<evidence type="ECO:0000259" key="9">
    <source>
        <dbReference type="PROSITE" id="PS50199"/>
    </source>
</evidence>
<dbReference type="PANTHER" id="PTHR23238">
    <property type="entry name" value="RNA BINDING PROTEIN"/>
    <property type="match status" value="1"/>
</dbReference>
<evidence type="ECO:0000313" key="11">
    <source>
        <dbReference type="Proteomes" id="UP001295794"/>
    </source>
</evidence>
<dbReference type="InterPro" id="IPR001876">
    <property type="entry name" value="Znf_RanBP2"/>
</dbReference>
<comment type="caution">
    <text evidence="10">The sequence shown here is derived from an EMBL/GenBank/DDBJ whole genome shotgun (WGS) entry which is preliminary data.</text>
</comment>
<evidence type="ECO:0000256" key="2">
    <source>
        <dbReference type="ARBA" id="ARBA00022723"/>
    </source>
</evidence>
<evidence type="ECO:0000256" key="3">
    <source>
        <dbReference type="ARBA" id="ARBA00022771"/>
    </source>
</evidence>
<organism evidence="10 11">
    <name type="scientific">Mycena citricolor</name>
    <dbReference type="NCBI Taxonomy" id="2018698"/>
    <lineage>
        <taxon>Eukaryota</taxon>
        <taxon>Fungi</taxon>
        <taxon>Dikarya</taxon>
        <taxon>Basidiomycota</taxon>
        <taxon>Agaricomycotina</taxon>
        <taxon>Agaricomycetes</taxon>
        <taxon>Agaricomycetidae</taxon>
        <taxon>Agaricales</taxon>
        <taxon>Marasmiineae</taxon>
        <taxon>Mycenaceae</taxon>
        <taxon>Mycena</taxon>
    </lineage>
</organism>
<feature type="region of interest" description="Disordered" evidence="8">
    <location>
        <begin position="668"/>
        <end position="689"/>
    </location>
</feature>
<sequence length="689" mass="74271">MRTSRSRSTTITTPTYNNELTDQNTPARPSSPMPAKHDTTLDAVLDRFQRLSCTTEPRTPLSPLGPPFVLDDLDMKPFHTQRLGHCNALDLSPQSSVSSRSSLSSASSVGTLFDAFVRTQSRVVRCFNLPPAPHALLSSVLFQTGLDPATMWVLRVPTADLDVWMVFQTHAEACAALSLSSSRMSVAPALESDLEPLSMLKRFELGSNAMPAQVYMSGPQRVIRPSMHVLGGNTADHHAASGASTSAEEYTMSSNPPNPRTSFRMGDWICRSPNCAAHNFGRNVACIGCGCARSTAPGHSATAHDHNQHPYHGPQYTSSTPRSPLSPRFAAASNMSFQPPYPQSSPAPAPRQVPGYMQPVLHLPLPAALATVAARQASSPHPLLTPSGRAFAVGGKVQNVSTDPLSPCIMYWPDNEPLPEQGQIRPGSLTGITQPPILNTGNKGPISHQPGDWICQKCNYLNWRRRKVCQTCLPYAEGNGDSVSASVQAERIALLTSALVRSQSPAALPHHVGRSQSATPAQVQRPFVNVSPPQPIRAPVHRSQSHIELGSHYMQTHPIYQTAIASPQRQPRLPSPLQRHALTFGTEGLDLHAPAPLLPSFLQDIVQSPTLSPSSTSSADLSLEEYEDSLPSSTKSTFSQSGADSVNASPLANIWRLDGEESRCLKTGFLGSASSSRNSSLERLRLHSS</sequence>
<dbReference type="InterPro" id="IPR034870">
    <property type="entry name" value="TET_fam"/>
</dbReference>
<feature type="region of interest" description="Disordered" evidence="8">
    <location>
        <begin position="612"/>
        <end position="645"/>
    </location>
</feature>
<evidence type="ECO:0000256" key="4">
    <source>
        <dbReference type="ARBA" id="ARBA00022833"/>
    </source>
</evidence>
<feature type="region of interest" description="Disordered" evidence="8">
    <location>
        <begin position="1"/>
        <end position="36"/>
    </location>
</feature>
<feature type="compositionally biased region" description="Polar residues" evidence="8">
    <location>
        <begin position="630"/>
        <end position="645"/>
    </location>
</feature>
<dbReference type="GO" id="GO:0006355">
    <property type="term" value="P:regulation of DNA-templated transcription"/>
    <property type="evidence" value="ECO:0007669"/>
    <property type="project" value="InterPro"/>
</dbReference>
<gene>
    <name evidence="10" type="ORF">MYCIT1_LOCUS15825</name>
</gene>
<accession>A0AAD2Q360</accession>
<evidence type="ECO:0000256" key="6">
    <source>
        <dbReference type="ARBA" id="ARBA00023242"/>
    </source>
</evidence>
<evidence type="ECO:0000256" key="7">
    <source>
        <dbReference type="PROSITE-ProRule" id="PRU00322"/>
    </source>
</evidence>
<name>A0AAD2Q360_9AGAR</name>
<dbReference type="Gene3D" id="4.10.1060.10">
    <property type="entry name" value="Zinc finger, RanBP2-type"/>
    <property type="match status" value="2"/>
</dbReference>
<keyword evidence="6" id="KW-0539">Nucleus</keyword>
<comment type="subcellular location">
    <subcellularLocation>
        <location evidence="1">Nucleus</location>
    </subcellularLocation>
</comment>
<dbReference type="GO" id="GO:0005634">
    <property type="term" value="C:nucleus"/>
    <property type="evidence" value="ECO:0007669"/>
    <property type="project" value="UniProtKB-SubCell"/>
</dbReference>
<feature type="compositionally biased region" description="Polar residues" evidence="8">
    <location>
        <begin position="16"/>
        <end position="28"/>
    </location>
</feature>
<keyword evidence="11" id="KW-1185">Reference proteome</keyword>
<keyword evidence="4" id="KW-0862">Zinc</keyword>
<feature type="compositionally biased region" description="Low complexity" evidence="8">
    <location>
        <begin position="612"/>
        <end position="621"/>
    </location>
</feature>
<dbReference type="GO" id="GO:0008270">
    <property type="term" value="F:zinc ion binding"/>
    <property type="evidence" value="ECO:0007669"/>
    <property type="project" value="UniProtKB-KW"/>
</dbReference>
<evidence type="ECO:0000256" key="1">
    <source>
        <dbReference type="ARBA" id="ARBA00004123"/>
    </source>
</evidence>
<dbReference type="AlphaFoldDB" id="A0AAD2Q360"/>
<feature type="region of interest" description="Disordered" evidence="8">
    <location>
        <begin position="230"/>
        <end position="258"/>
    </location>
</feature>
<dbReference type="SUPFAM" id="SSF90209">
    <property type="entry name" value="Ran binding protein zinc finger-like"/>
    <property type="match status" value="2"/>
</dbReference>
<protein>
    <recommendedName>
        <fullName evidence="9">RanBP2-type domain-containing protein</fullName>
    </recommendedName>
</protein>
<dbReference type="PROSITE" id="PS50199">
    <property type="entry name" value="ZF_RANBP2_2"/>
    <property type="match status" value="1"/>
</dbReference>
<feature type="compositionally biased region" description="Polar residues" evidence="8">
    <location>
        <begin position="242"/>
        <end position="255"/>
    </location>
</feature>
<feature type="region of interest" description="Disordered" evidence="8">
    <location>
        <begin position="297"/>
        <end position="353"/>
    </location>
</feature>
<evidence type="ECO:0000313" key="10">
    <source>
        <dbReference type="EMBL" id="CAK5270983.1"/>
    </source>
</evidence>
<feature type="domain" description="RanBP2-type" evidence="9">
    <location>
        <begin position="264"/>
        <end position="295"/>
    </location>
</feature>
<dbReference type="PROSITE" id="PS01358">
    <property type="entry name" value="ZF_RANBP2_1"/>
    <property type="match status" value="2"/>
</dbReference>
<feature type="compositionally biased region" description="Pro residues" evidence="8">
    <location>
        <begin position="339"/>
        <end position="351"/>
    </location>
</feature>
<evidence type="ECO:0000256" key="8">
    <source>
        <dbReference type="SAM" id="MobiDB-lite"/>
    </source>
</evidence>
<feature type="compositionally biased region" description="Low complexity" evidence="8">
    <location>
        <begin position="317"/>
        <end position="328"/>
    </location>
</feature>
<dbReference type="EMBL" id="CAVNYO010000169">
    <property type="protein sequence ID" value="CAK5270983.1"/>
    <property type="molecule type" value="Genomic_DNA"/>
</dbReference>
<proteinExistence type="predicted"/>
<keyword evidence="3 7" id="KW-0863">Zinc-finger</keyword>
<keyword evidence="2" id="KW-0479">Metal-binding</keyword>
<dbReference type="InterPro" id="IPR036443">
    <property type="entry name" value="Znf_RanBP2_sf"/>
</dbReference>